<evidence type="ECO:0000313" key="2">
    <source>
        <dbReference type="Proteomes" id="UP000532010"/>
    </source>
</evidence>
<comment type="caution">
    <text evidence="1">The sequence shown here is derived from an EMBL/GenBank/DDBJ whole genome shotgun (WGS) entry which is preliminary data.</text>
</comment>
<sequence length="124" mass="14249">MNVCTWKAPMVTLYTGEQVPSDSEAWRAECEARHILTMTQAQRMEFFTMVEKRRGTDAAKALKMRCYELEPHYVLNLPNKQQRQHYLDAVELRFGKNPCDTLKAKLLALHAARQPVAAQVQQSA</sequence>
<dbReference type="Pfam" id="PF24751">
    <property type="entry name" value="DUF7696"/>
    <property type="match status" value="1"/>
</dbReference>
<gene>
    <name evidence="1" type="ORF">FHR70_000681</name>
</gene>
<reference evidence="1 2" key="1">
    <citation type="submission" date="2020-08" db="EMBL/GenBank/DDBJ databases">
        <title>The Agave Microbiome: Exploring the role of microbial communities in plant adaptations to desert environments.</title>
        <authorList>
            <person name="Partida-Martinez L.P."/>
        </authorList>
    </citation>
    <scope>NUCLEOTIDE SEQUENCE [LARGE SCALE GENOMIC DNA]</scope>
    <source>
        <strain evidence="1 2">AT3.9</strain>
    </source>
</reference>
<protein>
    <submittedName>
        <fullName evidence="1">Uncharacterized protein with PIN domain</fullName>
    </submittedName>
</protein>
<keyword evidence="2" id="KW-1185">Reference proteome</keyword>
<organism evidence="1 2">
    <name type="scientific">Microvirga lupini</name>
    <dbReference type="NCBI Taxonomy" id="420324"/>
    <lineage>
        <taxon>Bacteria</taxon>
        <taxon>Pseudomonadati</taxon>
        <taxon>Pseudomonadota</taxon>
        <taxon>Alphaproteobacteria</taxon>
        <taxon>Hyphomicrobiales</taxon>
        <taxon>Methylobacteriaceae</taxon>
        <taxon>Microvirga</taxon>
    </lineage>
</organism>
<evidence type="ECO:0000313" key="1">
    <source>
        <dbReference type="EMBL" id="MBB3017641.1"/>
    </source>
</evidence>
<dbReference type="RefSeq" id="WP_183447115.1">
    <property type="nucleotide sequence ID" value="NZ_JACHWB010000001.1"/>
</dbReference>
<dbReference type="Proteomes" id="UP000532010">
    <property type="component" value="Unassembled WGS sequence"/>
</dbReference>
<dbReference type="InterPro" id="IPR056113">
    <property type="entry name" value="DUF7696"/>
</dbReference>
<accession>A0A7W4VIZ1</accession>
<name>A0A7W4VIZ1_9HYPH</name>
<dbReference type="EMBL" id="JACHWB010000001">
    <property type="protein sequence ID" value="MBB3017641.1"/>
    <property type="molecule type" value="Genomic_DNA"/>
</dbReference>
<dbReference type="AlphaFoldDB" id="A0A7W4VIZ1"/>
<proteinExistence type="predicted"/>